<accession>A0ACB0FDK1</accession>
<gene>
    <name evidence="1" type="ORF">MRATA1EN3_LOCUS22090</name>
</gene>
<reference evidence="1" key="1">
    <citation type="submission" date="2023-05" db="EMBL/GenBank/DDBJ databases">
        <authorList>
            <consortium name="ELIXIR-Norway"/>
        </authorList>
    </citation>
    <scope>NUCLEOTIDE SEQUENCE</scope>
</reference>
<evidence type="ECO:0000313" key="2">
    <source>
        <dbReference type="Proteomes" id="UP001162501"/>
    </source>
</evidence>
<sequence>MRLVTGITLLLALGVLGDSKTTQPNSMEGTEEEPVHLPCNHSTISGPEYVYWYRQIPHQGPEHLIHGLNNNMTNRMASLSIAKDRKSSILVLPQVTVKDIAVYYCVLRGTHWDRQGCTCASADAYYALPPKGPSVAQTVTQPQPEVSVQEAGTVTLDCTYSTSDSDYYLFWYKQPPSGEMVFIIRQYAYERQNATNDRYSVNFQKEAKAFNLRISDSQLEDAVMYFCAYKRKLCAYSGVGSYQLTFGKGTKLLVTPKIKDPNPTVYQLRSPKSSDTSVCLFTDFDSEVQLTQITGSKWNMMHKTNSTALDMEILGSKSNGIVTWGNTSDAGCEDTFSKDILVAPSDGIACNAKLVEKSFETDMNLNSQNLSVIGFRILLLKVVGFNLLMTLRLWSS</sequence>
<proteinExistence type="predicted"/>
<protein>
    <submittedName>
        <fullName evidence="1">Uncharacterized protein</fullName>
    </submittedName>
</protein>
<name>A0ACB0FDK1_RANTA</name>
<dbReference type="EMBL" id="OX596089">
    <property type="protein sequence ID" value="CAI9710877.1"/>
    <property type="molecule type" value="Genomic_DNA"/>
</dbReference>
<dbReference type="Proteomes" id="UP001162501">
    <property type="component" value="Chromosome 5"/>
</dbReference>
<evidence type="ECO:0000313" key="1">
    <source>
        <dbReference type="EMBL" id="CAI9710877.1"/>
    </source>
</evidence>
<organism evidence="1 2">
    <name type="scientific">Rangifer tarandus platyrhynchus</name>
    <name type="common">Svalbard reindeer</name>
    <dbReference type="NCBI Taxonomy" id="3082113"/>
    <lineage>
        <taxon>Eukaryota</taxon>
        <taxon>Metazoa</taxon>
        <taxon>Chordata</taxon>
        <taxon>Craniata</taxon>
        <taxon>Vertebrata</taxon>
        <taxon>Euteleostomi</taxon>
        <taxon>Mammalia</taxon>
        <taxon>Eutheria</taxon>
        <taxon>Laurasiatheria</taxon>
        <taxon>Artiodactyla</taxon>
        <taxon>Ruminantia</taxon>
        <taxon>Pecora</taxon>
        <taxon>Cervidae</taxon>
        <taxon>Odocoileinae</taxon>
        <taxon>Rangifer</taxon>
    </lineage>
</organism>